<dbReference type="EMBL" id="MIGC01002017">
    <property type="protein sequence ID" value="PHJ21801.1"/>
    <property type="molecule type" value="Genomic_DNA"/>
</dbReference>
<dbReference type="GeneID" id="94427753"/>
<dbReference type="VEuPathDB" id="ToxoDB:CSUI_004350"/>
<evidence type="ECO:0000313" key="1">
    <source>
        <dbReference type="EMBL" id="PHJ21801.1"/>
    </source>
</evidence>
<name>A0A2C6KBY2_9APIC</name>
<sequence length="64" mass="7113">MHSKSRCGVQTLECTVCIHAKCMGCMPAQSAWSVLTLKHSKCTYAKVRVGVYKHSKVCIVYMCS</sequence>
<organism evidence="1 2">
    <name type="scientific">Cystoisospora suis</name>
    <dbReference type="NCBI Taxonomy" id="483139"/>
    <lineage>
        <taxon>Eukaryota</taxon>
        <taxon>Sar</taxon>
        <taxon>Alveolata</taxon>
        <taxon>Apicomplexa</taxon>
        <taxon>Conoidasida</taxon>
        <taxon>Coccidia</taxon>
        <taxon>Eucoccidiorida</taxon>
        <taxon>Eimeriorina</taxon>
        <taxon>Sarcocystidae</taxon>
        <taxon>Cystoisospora</taxon>
    </lineage>
</organism>
<feature type="non-terminal residue" evidence="1">
    <location>
        <position position="64"/>
    </location>
</feature>
<dbReference type="AlphaFoldDB" id="A0A2C6KBY2"/>
<gene>
    <name evidence="1" type="ORF">CSUI_004350</name>
</gene>
<dbReference type="RefSeq" id="XP_067923481.1">
    <property type="nucleotide sequence ID" value="XM_068064542.1"/>
</dbReference>
<protein>
    <submittedName>
        <fullName evidence="1">Uncharacterized protein</fullName>
    </submittedName>
</protein>
<proteinExistence type="predicted"/>
<reference evidence="1 2" key="1">
    <citation type="journal article" date="2017" name="Int. J. Parasitol.">
        <title>The genome of the protozoan parasite Cystoisospora suis and a reverse vaccinology approach to identify vaccine candidates.</title>
        <authorList>
            <person name="Palmieri N."/>
            <person name="Shrestha A."/>
            <person name="Ruttkowski B."/>
            <person name="Beck T."/>
            <person name="Vogl C."/>
            <person name="Tomley F."/>
            <person name="Blake D.P."/>
            <person name="Joachim A."/>
        </authorList>
    </citation>
    <scope>NUCLEOTIDE SEQUENCE [LARGE SCALE GENOMIC DNA]</scope>
    <source>
        <strain evidence="1 2">Wien I</strain>
    </source>
</reference>
<accession>A0A2C6KBY2</accession>
<comment type="caution">
    <text evidence="1">The sequence shown here is derived from an EMBL/GenBank/DDBJ whole genome shotgun (WGS) entry which is preliminary data.</text>
</comment>
<keyword evidence="2" id="KW-1185">Reference proteome</keyword>
<evidence type="ECO:0000313" key="2">
    <source>
        <dbReference type="Proteomes" id="UP000221165"/>
    </source>
</evidence>
<dbReference type="Proteomes" id="UP000221165">
    <property type="component" value="Unassembled WGS sequence"/>
</dbReference>